<gene>
    <name evidence="1" type="ORF">NM208_g3673</name>
</gene>
<dbReference type="Proteomes" id="UP001148629">
    <property type="component" value="Unassembled WGS sequence"/>
</dbReference>
<keyword evidence="2" id="KW-1185">Reference proteome</keyword>
<sequence length="159" mass="18464">MPKWVFHHTEGAFTLEDKEKLAQGMSKIYTTFGLPAFFTHVHFIEFAPNDIWTGGKPSHNLTTISIYHAAANIRNEQEGEMFLKALDDVVRPVLKPKGISWESNIYETPRFNWRLQGMAPPDFKTEMLDRWVKNNSFTDEDEELILRQQGYHVGRVPNL</sequence>
<evidence type="ECO:0000313" key="1">
    <source>
        <dbReference type="EMBL" id="KAJ3543249.1"/>
    </source>
</evidence>
<evidence type="ECO:0000313" key="2">
    <source>
        <dbReference type="Proteomes" id="UP001148629"/>
    </source>
</evidence>
<proteinExistence type="predicted"/>
<comment type="caution">
    <text evidence="1">The sequence shown here is derived from an EMBL/GenBank/DDBJ whole genome shotgun (WGS) entry which is preliminary data.</text>
</comment>
<accession>A0ACC1SNH3</accession>
<dbReference type="EMBL" id="JANRMS010000253">
    <property type="protein sequence ID" value="KAJ3543249.1"/>
    <property type="molecule type" value="Genomic_DNA"/>
</dbReference>
<organism evidence="1 2">
    <name type="scientific">Fusarium decemcellulare</name>
    <dbReference type="NCBI Taxonomy" id="57161"/>
    <lineage>
        <taxon>Eukaryota</taxon>
        <taxon>Fungi</taxon>
        <taxon>Dikarya</taxon>
        <taxon>Ascomycota</taxon>
        <taxon>Pezizomycotina</taxon>
        <taxon>Sordariomycetes</taxon>
        <taxon>Hypocreomycetidae</taxon>
        <taxon>Hypocreales</taxon>
        <taxon>Nectriaceae</taxon>
        <taxon>Fusarium</taxon>
        <taxon>Fusarium decemcellulare species complex</taxon>
    </lineage>
</organism>
<name>A0ACC1SNH3_9HYPO</name>
<protein>
    <submittedName>
        <fullName evidence="1">Uncharacterized protein</fullName>
    </submittedName>
</protein>
<reference evidence="1" key="1">
    <citation type="submission" date="2022-08" db="EMBL/GenBank/DDBJ databases">
        <title>Genome Sequence of Fusarium decemcellulare.</title>
        <authorList>
            <person name="Buettner E."/>
        </authorList>
    </citation>
    <scope>NUCLEOTIDE SEQUENCE</scope>
    <source>
        <strain evidence="1">Babe19</strain>
    </source>
</reference>